<evidence type="ECO:0000256" key="1">
    <source>
        <dbReference type="SAM" id="MobiDB-lite"/>
    </source>
</evidence>
<feature type="compositionally biased region" description="Basic and acidic residues" evidence="1">
    <location>
        <begin position="251"/>
        <end position="265"/>
    </location>
</feature>
<dbReference type="Proteomes" id="UP000027345">
    <property type="component" value="Unassembled WGS sequence"/>
</dbReference>
<dbReference type="RefSeq" id="WP_051736186.1">
    <property type="nucleotide sequence ID" value="NZ_JMQI01000063.1"/>
</dbReference>
<dbReference type="STRING" id="287986.DV20_30145"/>
<comment type="caution">
    <text evidence="2">The sequence shown here is derived from an EMBL/GenBank/DDBJ whole genome shotgun (WGS) entry which is preliminary data.</text>
</comment>
<reference evidence="2 3" key="1">
    <citation type="submission" date="2014-05" db="EMBL/GenBank/DDBJ databases">
        <title>Draft genome sequence of Amycolatopsis rifamycinica DSM 46095.</title>
        <authorList>
            <person name="Lal R."/>
            <person name="Saxena A."/>
            <person name="Kumari R."/>
            <person name="Mukherjee U."/>
            <person name="Singh P."/>
            <person name="Sangwan N."/>
            <person name="Mahato N.K."/>
        </authorList>
    </citation>
    <scope>NUCLEOTIDE SEQUENCE [LARGE SCALE GENOMIC DNA]</scope>
    <source>
        <strain evidence="2 3">DSM 46095</strain>
    </source>
</reference>
<dbReference type="OrthoDB" id="6957847at2"/>
<dbReference type="SUPFAM" id="SSF160424">
    <property type="entry name" value="BH3703-like"/>
    <property type="match status" value="2"/>
</dbReference>
<dbReference type="eggNOG" id="COG0457">
    <property type="taxonomic scope" value="Bacteria"/>
</dbReference>
<feature type="region of interest" description="Disordered" evidence="1">
    <location>
        <begin position="236"/>
        <end position="274"/>
    </location>
</feature>
<dbReference type="AlphaFoldDB" id="A0A066U2I5"/>
<dbReference type="InterPro" id="IPR036170">
    <property type="entry name" value="YezG-like_sf"/>
</dbReference>
<sequence>MVRWIGGWLMDAAPGGWRRIDMTVRLTAAVEEIALAVVMPDGAAARMEPPPDVSPLLFELRNKKYVRDRGTWLSLRLVIEPDGEYRVTYNFDLDPLWDPPLEAAVWHQDFEAYPRTEEWTPSWYREGVKGETGGEQPPDEPNALLKNVADYLKFTLPAGWDYLQLQYRAVGGHEESGAIVYTITGTTYPWTPPEPVLDLLRRHRAASLSDGRGTWVSLTYEMRFPDSVKARFNATEDPGFQEQPPAGAYAEELRRYPRSERRTPDWLRQGAEGA</sequence>
<protein>
    <submittedName>
        <fullName evidence="2">Uncharacterized protein</fullName>
    </submittedName>
</protein>
<keyword evidence="3" id="KW-1185">Reference proteome</keyword>
<evidence type="ECO:0000313" key="2">
    <source>
        <dbReference type="EMBL" id="KDN18443.1"/>
    </source>
</evidence>
<dbReference type="EMBL" id="JMQI01000063">
    <property type="protein sequence ID" value="KDN18443.1"/>
    <property type="molecule type" value="Genomic_DNA"/>
</dbReference>
<name>A0A066U2I5_9PSEU</name>
<gene>
    <name evidence="2" type="ORF">DV20_30145</name>
</gene>
<evidence type="ECO:0000313" key="3">
    <source>
        <dbReference type="Proteomes" id="UP000027345"/>
    </source>
</evidence>
<accession>A0A066U2I5</accession>
<organism evidence="2 3">
    <name type="scientific">Amycolatopsis rifamycinica</name>
    <dbReference type="NCBI Taxonomy" id="287986"/>
    <lineage>
        <taxon>Bacteria</taxon>
        <taxon>Bacillati</taxon>
        <taxon>Actinomycetota</taxon>
        <taxon>Actinomycetes</taxon>
        <taxon>Pseudonocardiales</taxon>
        <taxon>Pseudonocardiaceae</taxon>
        <taxon>Amycolatopsis</taxon>
    </lineage>
</organism>
<proteinExistence type="predicted"/>